<dbReference type="SUPFAM" id="SSF55073">
    <property type="entry name" value="Nucleotide cyclase"/>
    <property type="match status" value="1"/>
</dbReference>
<dbReference type="InterPro" id="IPR001054">
    <property type="entry name" value="A/G_cyclase"/>
</dbReference>
<dbReference type="SMART" id="SM00304">
    <property type="entry name" value="HAMP"/>
    <property type="match status" value="1"/>
</dbReference>
<dbReference type="CDD" id="cd07302">
    <property type="entry name" value="CHD"/>
    <property type="match status" value="1"/>
</dbReference>
<gene>
    <name evidence="5" type="ORF">EHS15_15025</name>
</gene>
<dbReference type="Gene3D" id="3.30.70.1230">
    <property type="entry name" value="Nucleotide cyclase"/>
    <property type="match status" value="1"/>
</dbReference>
<dbReference type="SMART" id="SM00044">
    <property type="entry name" value="CYCc"/>
    <property type="match status" value="1"/>
</dbReference>
<feature type="domain" description="HAMP" evidence="4">
    <location>
        <begin position="602"/>
        <end position="654"/>
    </location>
</feature>
<accession>A0A4R9LY97</accession>
<dbReference type="EMBL" id="RQHW01000047">
    <property type="protein sequence ID" value="TGN18682.1"/>
    <property type="molecule type" value="Genomic_DNA"/>
</dbReference>
<sequence>MLEISPEIPFVSGSKIRFLVWDRSPQALETWNWSQGLYCFLQSRTLTIGKEFRFGSPLWGIPNHVQHIEYPFYFSNDFDSVSSVALAWKQNLSGKNITVLVSSEEEETARLEFAKILLSSSQEESWETIAKRFGLIGEKYQTLNEFHKTMKRVAPEKHSLFFNPPPILICGSSVPNQSVKNESSPSISVQEKKNPISVVSETKPSEVVSSQAVVIEEKPARKSEAEEIEANASMVENAFVVPEPEVSKVETPASKEEPSSAVKEEAKVIPPSTTSKQEAHSESLPLNSGNVQTKFSLQLKMMGVISLLFVLSVSTIIFFASYYFKQTAELQLRANNLRLAEIVGLKVKSDVLSSVEKGRQIAITLTSQGLPEDQRKMLLKTFFKNDREFIYMGIFEKQGNELRMKKEVFNEEELKQSSVTEEDFHNVVLRNKEALSEAFNGQSVLLNSSPGFQEPSFAIAIPTSENGELDNVLVMVIKLSKIIGAFQDRGIETTFMVNGQGVVIAHPKEDLILAATNLSSMPIVRSMVTNPTNNGQSSYFDQELNAQYLGSFQKIGFADTGVITLVSEDKAFEDVYKSQRTNLYIMGIGLCSALIFVFFFSKTITKPVLQLLTATLEIAKGNFRVPIKPTTKDEVGLLTRYFIDMGHGLEEREKVKNILGSMIDPVVVQEAMVDLAALKRGSETMITAFFSDVASFSTISEQLKSADLAALLNEYLSAMTLILKQHEGVLDKYIGDAIVGIFNAPVSVQDHQLKAARASVDMVQKLEELRKYWTRHNLYSKEAQGMDARIGLNAGPAKVGFMGTDALASYTMMGDTVNLAARLEAAGKDYGVNILITDAICNEVGAEMLTRYVDLVRVKGKNEPVKIHELVGYRSQISSQVAESAQLYEAGFSSYLNQDWDKAVSLFQQAEAAKGKKDKASHVIIERCLEYKLSPPGSDWDGVFTRTHK</sequence>
<dbReference type="InterPro" id="IPR050697">
    <property type="entry name" value="Adenylyl/Guanylyl_Cyclase_3/4"/>
</dbReference>
<dbReference type="InterPro" id="IPR029787">
    <property type="entry name" value="Nucleotide_cyclase"/>
</dbReference>
<dbReference type="PROSITE" id="PS50885">
    <property type="entry name" value="HAMP"/>
    <property type="match status" value="1"/>
</dbReference>
<feature type="transmembrane region" description="Helical" evidence="2">
    <location>
        <begin position="583"/>
        <end position="601"/>
    </location>
</feature>
<evidence type="ECO:0000259" key="3">
    <source>
        <dbReference type="PROSITE" id="PS50125"/>
    </source>
</evidence>
<keyword evidence="2" id="KW-1133">Transmembrane helix</keyword>
<reference evidence="5" key="1">
    <citation type="journal article" date="2019" name="PLoS Negl. Trop. Dis.">
        <title>Revisiting the worldwide diversity of Leptospira species in the environment.</title>
        <authorList>
            <person name="Vincent A.T."/>
            <person name="Schiettekatte O."/>
            <person name="Bourhy P."/>
            <person name="Veyrier F.J."/>
            <person name="Picardeau M."/>
        </authorList>
    </citation>
    <scope>NUCLEOTIDE SEQUENCE [LARGE SCALE GENOMIC DNA]</scope>
    <source>
        <strain evidence="5">201300427</strain>
    </source>
</reference>
<feature type="transmembrane region" description="Helical" evidence="2">
    <location>
        <begin position="301"/>
        <end position="324"/>
    </location>
</feature>
<comment type="caution">
    <text evidence="5">The sequence shown here is derived from an EMBL/GenBank/DDBJ whole genome shotgun (WGS) entry which is preliminary data.</text>
</comment>
<evidence type="ECO:0000256" key="2">
    <source>
        <dbReference type="SAM" id="Phobius"/>
    </source>
</evidence>
<dbReference type="Gene3D" id="1.10.8.500">
    <property type="entry name" value="HAMP domain in histidine kinase"/>
    <property type="match status" value="1"/>
</dbReference>
<dbReference type="PANTHER" id="PTHR43081">
    <property type="entry name" value="ADENYLATE CYCLASE, TERMINAL-DIFFERENTIATION SPECIFIC-RELATED"/>
    <property type="match status" value="1"/>
</dbReference>
<feature type="compositionally biased region" description="Basic and acidic residues" evidence="1">
    <location>
        <begin position="246"/>
        <end position="267"/>
    </location>
</feature>
<evidence type="ECO:0000256" key="1">
    <source>
        <dbReference type="SAM" id="MobiDB-lite"/>
    </source>
</evidence>
<dbReference type="Proteomes" id="UP000298058">
    <property type="component" value="Unassembled WGS sequence"/>
</dbReference>
<dbReference type="GO" id="GO:0004016">
    <property type="term" value="F:adenylate cyclase activity"/>
    <property type="evidence" value="ECO:0007669"/>
    <property type="project" value="UniProtKB-ARBA"/>
</dbReference>
<evidence type="ECO:0000313" key="5">
    <source>
        <dbReference type="EMBL" id="TGN18682.1"/>
    </source>
</evidence>
<dbReference type="AlphaFoldDB" id="A0A4R9LY97"/>
<keyword evidence="6" id="KW-1185">Reference proteome</keyword>
<dbReference type="Pfam" id="PF00211">
    <property type="entry name" value="Guanylate_cyc"/>
    <property type="match status" value="1"/>
</dbReference>
<dbReference type="GO" id="GO:0016020">
    <property type="term" value="C:membrane"/>
    <property type="evidence" value="ECO:0007669"/>
    <property type="project" value="InterPro"/>
</dbReference>
<dbReference type="PROSITE" id="PS50125">
    <property type="entry name" value="GUANYLATE_CYCLASE_2"/>
    <property type="match status" value="1"/>
</dbReference>
<name>A0A4R9LY97_9LEPT</name>
<evidence type="ECO:0000259" key="4">
    <source>
        <dbReference type="PROSITE" id="PS50885"/>
    </source>
</evidence>
<dbReference type="PANTHER" id="PTHR43081:SF1">
    <property type="entry name" value="ADENYLATE CYCLASE, TERMINAL-DIFFERENTIATION SPECIFIC"/>
    <property type="match status" value="1"/>
</dbReference>
<dbReference type="CDD" id="cd06225">
    <property type="entry name" value="HAMP"/>
    <property type="match status" value="1"/>
</dbReference>
<organism evidence="5 6">
    <name type="scientific">Leptospira idonii</name>
    <dbReference type="NCBI Taxonomy" id="1193500"/>
    <lineage>
        <taxon>Bacteria</taxon>
        <taxon>Pseudomonadati</taxon>
        <taxon>Spirochaetota</taxon>
        <taxon>Spirochaetia</taxon>
        <taxon>Leptospirales</taxon>
        <taxon>Leptospiraceae</taxon>
        <taxon>Leptospira</taxon>
    </lineage>
</organism>
<dbReference type="RefSeq" id="WP_135761365.1">
    <property type="nucleotide sequence ID" value="NZ_RQHW01000047.1"/>
</dbReference>
<proteinExistence type="predicted"/>
<dbReference type="GO" id="GO:0006171">
    <property type="term" value="P:cAMP biosynthetic process"/>
    <property type="evidence" value="ECO:0007669"/>
    <property type="project" value="TreeGrafter"/>
</dbReference>
<dbReference type="Pfam" id="PF00672">
    <property type="entry name" value="HAMP"/>
    <property type="match status" value="1"/>
</dbReference>
<dbReference type="GO" id="GO:0035556">
    <property type="term" value="P:intracellular signal transduction"/>
    <property type="evidence" value="ECO:0007669"/>
    <property type="project" value="InterPro"/>
</dbReference>
<dbReference type="InterPro" id="IPR003660">
    <property type="entry name" value="HAMP_dom"/>
</dbReference>
<dbReference type="Gene3D" id="3.30.450.20">
    <property type="entry name" value="PAS domain"/>
    <property type="match status" value="1"/>
</dbReference>
<evidence type="ECO:0000313" key="6">
    <source>
        <dbReference type="Proteomes" id="UP000298058"/>
    </source>
</evidence>
<feature type="domain" description="Guanylate cyclase" evidence="3">
    <location>
        <begin position="687"/>
        <end position="824"/>
    </location>
</feature>
<keyword evidence="2" id="KW-0812">Transmembrane</keyword>
<keyword evidence="2" id="KW-0472">Membrane</keyword>
<dbReference type="OrthoDB" id="9806704at2"/>
<feature type="region of interest" description="Disordered" evidence="1">
    <location>
        <begin position="246"/>
        <end position="285"/>
    </location>
</feature>
<protein>
    <submittedName>
        <fullName evidence="5">HAMP domain-containing protein</fullName>
    </submittedName>
</protein>
<dbReference type="SUPFAM" id="SSF158472">
    <property type="entry name" value="HAMP domain-like"/>
    <property type="match status" value="1"/>
</dbReference>